<organism evidence="1">
    <name type="scientific">Thermococcus sp. EXT9</name>
    <dbReference type="NCBI Taxonomy" id="1197732"/>
    <lineage>
        <taxon>Archaea</taxon>
        <taxon>Methanobacteriati</taxon>
        <taxon>Methanobacteriota</taxon>
        <taxon>Thermococci</taxon>
        <taxon>Thermococcales</taxon>
        <taxon>Thermococcaceae</taxon>
        <taxon>Thermococcus</taxon>
    </lineage>
</organism>
<reference evidence="1" key="1">
    <citation type="journal article" date="2013" name="PLoS ONE">
        <title>Insights into dynamics of mobile genetic elements in hyperthermophilic environments from five new thermococcus plasmids.</title>
        <authorList>
            <person name="Krupovic M."/>
            <person name="Gonnet M."/>
            <person name="Hania W.B."/>
            <person name="Forterre P."/>
            <person name="Erauso G."/>
        </authorList>
    </citation>
    <scope>NUCLEOTIDE SEQUENCE</scope>
    <source>
        <plasmid evidence="1">pEXT9a</plasmid>
    </source>
</reference>
<dbReference type="AlphaFoldDB" id="L0B8K6"/>
<sequence length="104" mass="11323">MPWFCPTAPNFVLPNKACPNFQVLANPKDQLLRMVLVTSKYPKSPTNPTTPIIPKNPAKLHDKYVHPKCTLQNLGYLGVLGVLGHLGQLGIHLLGNMLGAVDEG</sequence>
<accession>L0B8K6</accession>
<keyword evidence="1" id="KW-0614">Plasmid</keyword>
<name>L0B8K6_9EURY</name>
<geneLocation type="plasmid" evidence="1">
    <name>pEXT9a</name>
</geneLocation>
<gene>
    <name evidence="1" type="ORF">e9a-14</name>
</gene>
<evidence type="ECO:0000313" key="1">
    <source>
        <dbReference type="EMBL" id="AFZ84285.1"/>
    </source>
</evidence>
<protein>
    <submittedName>
        <fullName evidence="1">Uncharacterized protein</fullName>
    </submittedName>
</protein>
<proteinExistence type="predicted"/>
<dbReference type="EMBL" id="JQ661331">
    <property type="protein sequence ID" value="AFZ84285.1"/>
    <property type="molecule type" value="Genomic_DNA"/>
</dbReference>